<dbReference type="OrthoDB" id="9811804at2"/>
<dbReference type="Pfam" id="PF00009">
    <property type="entry name" value="GTP_EFTU"/>
    <property type="match status" value="1"/>
</dbReference>
<reference evidence="15" key="1">
    <citation type="submission" date="2008-08" db="EMBL/GenBank/DDBJ databases">
        <title>The complete genome sequence of Coprothermobacter proteolyticus strain ATCC 5245 / DSM 5265 / BT.</title>
        <authorList>
            <person name="Dodson R.J."/>
            <person name="Durkin A.S."/>
            <person name="Wu M."/>
            <person name="Eisen J."/>
            <person name="Sutton G."/>
        </authorList>
    </citation>
    <scope>NUCLEOTIDE SEQUENCE [LARGE SCALE GENOMIC DNA]</scope>
    <source>
        <strain evidence="15">ATCC 35245 / DSM 5265 / OCM 4 / BT</strain>
    </source>
</reference>
<evidence type="ECO:0000256" key="1">
    <source>
        <dbReference type="ARBA" id="ARBA00004496"/>
    </source>
</evidence>
<keyword evidence="8 10" id="KW-0342">GTP-binding</keyword>
<evidence type="ECO:0000256" key="9">
    <source>
        <dbReference type="ARBA" id="ARBA00025162"/>
    </source>
</evidence>
<gene>
    <name evidence="10 14" type="primary">infB</name>
    <name evidence="14" type="ordered locus">COPRO5265_0946</name>
</gene>
<dbReference type="InterPro" id="IPR006847">
    <property type="entry name" value="IF2_N"/>
</dbReference>
<dbReference type="CDD" id="cd03692">
    <property type="entry name" value="mtIF2_IVc"/>
    <property type="match status" value="1"/>
</dbReference>
<dbReference type="GO" id="GO:0003743">
    <property type="term" value="F:translation initiation factor activity"/>
    <property type="evidence" value="ECO:0007669"/>
    <property type="project" value="UniProtKB-UniRule"/>
</dbReference>
<dbReference type="KEGG" id="cpo:COPRO5265_0946"/>
<dbReference type="Gene3D" id="2.40.30.10">
    <property type="entry name" value="Translation factors"/>
    <property type="match status" value="2"/>
</dbReference>
<evidence type="ECO:0000256" key="3">
    <source>
        <dbReference type="ARBA" id="ARBA00020675"/>
    </source>
</evidence>
<dbReference type="RefSeq" id="WP_012544148.1">
    <property type="nucleotide sequence ID" value="NC_011295.1"/>
</dbReference>
<dbReference type="InterPro" id="IPR036925">
    <property type="entry name" value="TIF_IF2_dom3_sf"/>
</dbReference>
<dbReference type="NCBIfam" id="TIGR00231">
    <property type="entry name" value="small_GTP"/>
    <property type="match status" value="1"/>
</dbReference>
<evidence type="ECO:0000256" key="6">
    <source>
        <dbReference type="ARBA" id="ARBA00022741"/>
    </source>
</evidence>
<dbReference type="eggNOG" id="COG0532">
    <property type="taxonomic scope" value="Bacteria"/>
</dbReference>
<dbReference type="Pfam" id="PF04760">
    <property type="entry name" value="IF2_N"/>
    <property type="match status" value="1"/>
</dbReference>
<proteinExistence type="inferred from homology"/>
<evidence type="ECO:0000256" key="8">
    <source>
        <dbReference type="ARBA" id="ARBA00023134"/>
    </source>
</evidence>
<keyword evidence="6 10" id="KW-0547">Nucleotide-binding</keyword>
<dbReference type="NCBIfam" id="TIGR00487">
    <property type="entry name" value="IF-2"/>
    <property type="match status" value="1"/>
</dbReference>
<dbReference type="SUPFAM" id="SSF52540">
    <property type="entry name" value="P-loop containing nucleoside triphosphate hydrolases"/>
    <property type="match status" value="1"/>
</dbReference>
<keyword evidence="4 10" id="KW-0963">Cytoplasm</keyword>
<evidence type="ECO:0000256" key="11">
    <source>
        <dbReference type="RuleBase" id="RU000644"/>
    </source>
</evidence>
<dbReference type="Gene3D" id="3.40.50.300">
    <property type="entry name" value="P-loop containing nucleotide triphosphate hydrolases"/>
    <property type="match status" value="1"/>
</dbReference>
<evidence type="ECO:0000256" key="7">
    <source>
        <dbReference type="ARBA" id="ARBA00022917"/>
    </source>
</evidence>
<dbReference type="SUPFAM" id="SSF50447">
    <property type="entry name" value="Translation proteins"/>
    <property type="match status" value="2"/>
</dbReference>
<keyword evidence="5 10" id="KW-0396">Initiation factor</keyword>
<dbReference type="InterPro" id="IPR000795">
    <property type="entry name" value="T_Tr_GTP-bd_dom"/>
</dbReference>
<dbReference type="InterPro" id="IPR000178">
    <property type="entry name" value="TF_IF2_bacterial-like"/>
</dbReference>
<dbReference type="CDD" id="cd01887">
    <property type="entry name" value="IF2_eIF5B"/>
    <property type="match status" value="1"/>
</dbReference>
<feature type="region of interest" description="Disordered" evidence="12">
    <location>
        <begin position="56"/>
        <end position="85"/>
    </location>
</feature>
<dbReference type="GO" id="GO:0003924">
    <property type="term" value="F:GTPase activity"/>
    <property type="evidence" value="ECO:0007669"/>
    <property type="project" value="UniProtKB-UniRule"/>
</dbReference>
<dbReference type="InterPro" id="IPR005225">
    <property type="entry name" value="Small_GTP-bd"/>
</dbReference>
<dbReference type="InterPro" id="IPR023115">
    <property type="entry name" value="TIF_IF2_dom3"/>
</dbReference>
<evidence type="ECO:0000259" key="13">
    <source>
        <dbReference type="PROSITE" id="PS51722"/>
    </source>
</evidence>
<dbReference type="FunFam" id="3.40.50.300:FF:000019">
    <property type="entry name" value="Translation initiation factor IF-2"/>
    <property type="match status" value="1"/>
</dbReference>
<dbReference type="FunFam" id="2.40.30.10:FF:000054">
    <property type="entry name" value="Translation initiation factor IF-2"/>
    <property type="match status" value="1"/>
</dbReference>
<evidence type="ECO:0000256" key="12">
    <source>
        <dbReference type="SAM" id="MobiDB-lite"/>
    </source>
</evidence>
<dbReference type="Gene3D" id="3.40.50.10050">
    <property type="entry name" value="Translation initiation factor IF- 2, domain 3"/>
    <property type="match status" value="1"/>
</dbReference>
<keyword evidence="15" id="KW-1185">Reference proteome</keyword>
<dbReference type="HAMAP" id="MF_00100_B">
    <property type="entry name" value="IF_2_B"/>
    <property type="match status" value="1"/>
</dbReference>
<dbReference type="InterPro" id="IPR053905">
    <property type="entry name" value="EF-G-like_DII"/>
</dbReference>
<feature type="binding site" evidence="10">
    <location>
        <begin position="196"/>
        <end position="199"/>
    </location>
    <ligand>
        <name>GTP</name>
        <dbReference type="ChEBI" id="CHEBI:37565"/>
    </ligand>
</feature>
<dbReference type="FunFam" id="2.40.30.10:FF:000008">
    <property type="entry name" value="Translation initiation factor IF-2"/>
    <property type="match status" value="1"/>
</dbReference>
<name>B5Y928_COPPD</name>
<dbReference type="AlphaFoldDB" id="B5Y928"/>
<dbReference type="InterPro" id="IPR015760">
    <property type="entry name" value="TIF_IF2"/>
</dbReference>
<evidence type="ECO:0000256" key="10">
    <source>
        <dbReference type="HAMAP-Rule" id="MF_00100"/>
    </source>
</evidence>
<dbReference type="STRING" id="309798.COPRO5265_0946"/>
<dbReference type="PROSITE" id="PS51722">
    <property type="entry name" value="G_TR_2"/>
    <property type="match status" value="1"/>
</dbReference>
<dbReference type="Gene3D" id="1.10.10.2480">
    <property type="match status" value="1"/>
</dbReference>
<dbReference type="Pfam" id="PF11987">
    <property type="entry name" value="IF-2"/>
    <property type="match status" value="1"/>
</dbReference>
<dbReference type="InterPro" id="IPR009000">
    <property type="entry name" value="Transl_B-barrel_sf"/>
</dbReference>
<organism evidence="14 15">
    <name type="scientific">Coprothermobacter proteolyticus (strain ATCC 35245 / DSM 5265 / OCM 4 / BT)</name>
    <dbReference type="NCBI Taxonomy" id="309798"/>
    <lineage>
        <taxon>Bacteria</taxon>
        <taxon>Pseudomonadati</taxon>
        <taxon>Coprothermobacterota</taxon>
        <taxon>Coprothermobacteria</taxon>
        <taxon>Coprothermobacterales</taxon>
        <taxon>Coprothermobacteraceae</taxon>
        <taxon>Coprothermobacter</taxon>
    </lineage>
</organism>
<dbReference type="GO" id="GO:0005525">
    <property type="term" value="F:GTP binding"/>
    <property type="evidence" value="ECO:0007669"/>
    <property type="project" value="UniProtKB-KW"/>
</dbReference>
<feature type="binding site" evidence="10">
    <location>
        <begin position="142"/>
        <end position="146"/>
    </location>
    <ligand>
        <name>GTP</name>
        <dbReference type="ChEBI" id="CHEBI:37565"/>
    </ligand>
</feature>
<evidence type="ECO:0000313" key="15">
    <source>
        <dbReference type="Proteomes" id="UP000001732"/>
    </source>
</evidence>
<dbReference type="InterPro" id="IPR044145">
    <property type="entry name" value="IF2_II"/>
</dbReference>
<dbReference type="CDD" id="cd03702">
    <property type="entry name" value="IF2_mtIF2_II"/>
    <property type="match status" value="1"/>
</dbReference>
<feature type="domain" description="Tr-type G" evidence="13">
    <location>
        <begin position="87"/>
        <end position="256"/>
    </location>
</feature>
<dbReference type="EMBL" id="CP001145">
    <property type="protein sequence ID" value="ACI17496.1"/>
    <property type="molecule type" value="Genomic_DNA"/>
</dbReference>
<comment type="function">
    <text evidence="9 10 11">One of the essential components for the initiation of protein synthesis. Protects formylmethionyl-tRNA from spontaneous hydrolysis and promotes its binding to the 30S ribosomal subunits. Also involved in the hydrolysis of GTP during the formation of the 70S ribosomal complex.</text>
</comment>
<comment type="subcellular location">
    <subcellularLocation>
        <location evidence="1 10">Cytoplasm</location>
    </subcellularLocation>
</comment>
<dbReference type="SUPFAM" id="SSF52156">
    <property type="entry name" value="Initiation factor IF2/eIF5b, domain 3"/>
    <property type="match status" value="1"/>
</dbReference>
<reference evidence="14 15" key="2">
    <citation type="journal article" date="2014" name="Genome Announc.">
        <title>Complete Genome Sequence of Coprothermobacter proteolyticus DSM 5265.</title>
        <authorList>
            <person name="Alexiev A."/>
            <person name="Coil D.A."/>
            <person name="Badger J.H."/>
            <person name="Enticknap J."/>
            <person name="Ward N."/>
            <person name="Robb F.T."/>
            <person name="Eisen J.A."/>
        </authorList>
    </citation>
    <scope>NUCLEOTIDE SEQUENCE [LARGE SCALE GENOMIC DNA]</scope>
    <source>
        <strain evidence="15">ATCC 35245 / DSM 5265 / OCM 4 / BT</strain>
    </source>
</reference>
<evidence type="ECO:0000256" key="4">
    <source>
        <dbReference type="ARBA" id="ARBA00022490"/>
    </source>
</evidence>
<dbReference type="PANTHER" id="PTHR43381">
    <property type="entry name" value="TRANSLATION INITIATION FACTOR IF-2-RELATED"/>
    <property type="match status" value="1"/>
</dbReference>
<comment type="similarity">
    <text evidence="2 10 11">Belongs to the TRAFAC class translation factor GTPase superfamily. Classic translation factor GTPase family. IF-2 subfamily.</text>
</comment>
<evidence type="ECO:0000313" key="14">
    <source>
        <dbReference type="EMBL" id="ACI17496.1"/>
    </source>
</evidence>
<feature type="region of interest" description="G-domain" evidence="10">
    <location>
        <begin position="90"/>
        <end position="238"/>
    </location>
</feature>
<protein>
    <recommendedName>
        <fullName evidence="3 10">Translation initiation factor IF-2</fullName>
    </recommendedName>
</protein>
<evidence type="ECO:0000256" key="5">
    <source>
        <dbReference type="ARBA" id="ARBA00022540"/>
    </source>
</evidence>
<evidence type="ECO:0000256" key="2">
    <source>
        <dbReference type="ARBA" id="ARBA00007733"/>
    </source>
</evidence>
<sequence>MKIRVYQLAKELGVPSKQLVEELKKLGVDIVSYQSTVDEETADLLRELLKAEPLQVAESGKESKVESTEEETVTAEAGKSEKELAPKRPPVVTVMGHVDHGKTTLLDAIRRTRVAEREVGGITQSIGASVVNYKGQKIVFIDTPGHEAFTEMRARGAMVTDIVVLVVAADEGVMPQTIEALNHAKAAGVAIIVALNKMDRPGANPDRVMNQLAAMGLIPESWGGDTIYVPVSAIKGEGIEDLLEAIILIADLLDLRGDPEAPLKAYVIESRLDKGKGPLATVVVREGTLRVGDFVVVGTTYGKIRAMFDDKGDPISSAGPSMPAEIMGIQDVPEAGTLVQRVDSLEEAERIAKSNSDLQRDKQQKTRKEFSLEEILSSSEEEKPVLNLILKADTAGSLEAVQNALLKLEKGEVDMNIIHAGVGAISDGDVILAEASKALIVGFNVRPVGKTNKLIEEKGIKVLTYRIIYDLVDDMANLLKGLVKPKEVEVVLGHAEVRRTFKVPRVGTVAGCYVTDGKIVRNGRVRVLRNGVIVAETSIGSLKRFKDDVREVVQGFECGVGLENFHDIKEGDILEVYTIQEEVA</sequence>
<dbReference type="GO" id="GO:0005829">
    <property type="term" value="C:cytosol"/>
    <property type="evidence" value="ECO:0007669"/>
    <property type="project" value="TreeGrafter"/>
</dbReference>
<accession>B5Y928</accession>
<dbReference type="Pfam" id="PF22042">
    <property type="entry name" value="EF-G_D2"/>
    <property type="match status" value="1"/>
</dbReference>
<dbReference type="PANTHER" id="PTHR43381:SF5">
    <property type="entry name" value="TR-TYPE G DOMAIN-CONTAINING PROTEIN"/>
    <property type="match status" value="1"/>
</dbReference>
<feature type="binding site" evidence="10">
    <location>
        <begin position="96"/>
        <end position="103"/>
    </location>
    <ligand>
        <name>GTP</name>
        <dbReference type="ChEBI" id="CHEBI:37565"/>
    </ligand>
</feature>
<keyword evidence="7 10" id="KW-0648">Protein biosynthesis</keyword>
<dbReference type="InterPro" id="IPR004161">
    <property type="entry name" value="EFTu-like_2"/>
</dbReference>
<dbReference type="FunFam" id="3.40.50.10050:FF:000001">
    <property type="entry name" value="Translation initiation factor IF-2"/>
    <property type="match status" value="1"/>
</dbReference>
<dbReference type="Pfam" id="PF03144">
    <property type="entry name" value="GTP_EFTU_D2"/>
    <property type="match status" value="1"/>
</dbReference>
<dbReference type="InterPro" id="IPR027417">
    <property type="entry name" value="P-loop_NTPase"/>
</dbReference>
<dbReference type="Proteomes" id="UP000001732">
    <property type="component" value="Chromosome"/>
</dbReference>